<evidence type="ECO:0000313" key="6">
    <source>
        <dbReference type="Proteomes" id="UP000183509"/>
    </source>
</evidence>
<dbReference type="AlphaFoldDB" id="A0A1A7S0Z6"/>
<dbReference type="EMBL" id="FKLM01000014">
    <property type="protein sequence ID" value="SAM43446.1"/>
    <property type="molecule type" value="Genomic_DNA"/>
</dbReference>
<accession>A0A1A7S0Z6</accession>
<dbReference type="EMBL" id="MVGJ01000035">
    <property type="protein sequence ID" value="OOL82704.1"/>
    <property type="molecule type" value="Genomic_DNA"/>
</dbReference>
<evidence type="ECO:0000313" key="8">
    <source>
        <dbReference type="Proteomes" id="UP000194737"/>
    </source>
</evidence>
<protein>
    <submittedName>
        <fullName evidence="4">Uncharacterized protein</fullName>
    </submittedName>
</protein>
<reference evidence="5 6" key="2">
    <citation type="submission" date="2016-04" db="EMBL/GenBank/DDBJ databases">
        <authorList>
            <person name="Millard A."/>
        </authorList>
    </citation>
    <scope>NUCLEOTIDE SEQUENCE [LARGE SCALE GENOMIC DNA]</scope>
    <source>
        <strain evidence="5">Isolate 22</strain>
    </source>
</reference>
<evidence type="ECO:0000313" key="5">
    <source>
        <dbReference type="EMBL" id="SAM43446.1"/>
    </source>
</evidence>
<dbReference type="Proteomes" id="UP000253144">
    <property type="component" value="Unassembled WGS sequence"/>
</dbReference>
<evidence type="ECO:0000313" key="2">
    <source>
        <dbReference type="EMBL" id="OOL82704.1"/>
    </source>
</evidence>
<dbReference type="Proteomes" id="UP000191171">
    <property type="component" value="Unassembled WGS sequence"/>
</dbReference>
<reference evidence="2 7" key="3">
    <citation type="submission" date="2017-02" db="EMBL/GenBank/DDBJ databases">
        <title>Clonality and virulence of isolates of VRE in Hematopoietic Stem Cell Transplanted (HSCT) patients.</title>
        <authorList>
            <person name="Marchi A.P."/>
            <person name="Martins R.C."/>
            <person name="Marie S.K."/>
            <person name="Levin A.S."/>
            <person name="Costa S.F."/>
        </authorList>
    </citation>
    <scope>NUCLEOTIDE SEQUENCE [LARGE SCALE GENOMIC DNA]</scope>
    <source>
        <strain evidence="2 7">LIM1759</strain>
    </source>
</reference>
<evidence type="ECO:0000313" key="4">
    <source>
        <dbReference type="EMBL" id="RBS29820.1"/>
    </source>
</evidence>
<evidence type="ECO:0000313" key="1">
    <source>
        <dbReference type="EMBL" id="MDT2368886.1"/>
    </source>
</evidence>
<dbReference type="EMBL" id="JARPTX010000003">
    <property type="protein sequence ID" value="MDT2368886.1"/>
    <property type="molecule type" value="Genomic_DNA"/>
</dbReference>
<dbReference type="Proteomes" id="UP000194737">
    <property type="component" value="Unassembled WGS sequence"/>
</dbReference>
<reference evidence="1" key="5">
    <citation type="submission" date="2023-03" db="EMBL/GenBank/DDBJ databases">
        <authorList>
            <person name="Shen W."/>
            <person name="Cai J."/>
        </authorList>
    </citation>
    <scope>NUCLEOTIDE SEQUENCE</scope>
    <source>
        <strain evidence="1">B1010-2</strain>
    </source>
</reference>
<proteinExistence type="predicted"/>
<dbReference type="Proteomes" id="UP000183509">
    <property type="component" value="Unassembled WGS sequence"/>
</dbReference>
<reference evidence="3 8" key="4">
    <citation type="submission" date="2017-05" db="EMBL/GenBank/DDBJ databases">
        <title>The Genome Sequence of Enterococcus faecium 6F2_DIV0138.</title>
        <authorList>
            <consortium name="The Broad Institute Genomics Platform"/>
            <consortium name="The Broad Institute Genomic Center for Infectious Diseases"/>
            <person name="Earl A."/>
            <person name="Manson A."/>
            <person name="Schwartman J."/>
            <person name="Gilmore M."/>
            <person name="Abouelleil A."/>
            <person name="Cao P."/>
            <person name="Chapman S."/>
            <person name="Cusick C."/>
            <person name="Shea T."/>
            <person name="Young S."/>
            <person name="Neafsey D."/>
            <person name="Nusbaum C."/>
            <person name="Birren B."/>
        </authorList>
    </citation>
    <scope>NUCLEOTIDE SEQUENCE [LARGE SCALE GENOMIC DNA]</scope>
    <source>
        <strain evidence="3 8">6F2_DIV0138</strain>
    </source>
</reference>
<evidence type="ECO:0000313" key="7">
    <source>
        <dbReference type="Proteomes" id="UP000191171"/>
    </source>
</evidence>
<organism evidence="4 9">
    <name type="scientific">Enterococcus faecium</name>
    <name type="common">Streptococcus faecium</name>
    <dbReference type="NCBI Taxonomy" id="1352"/>
    <lineage>
        <taxon>Bacteria</taxon>
        <taxon>Bacillati</taxon>
        <taxon>Bacillota</taxon>
        <taxon>Bacilli</taxon>
        <taxon>Lactobacillales</taxon>
        <taxon>Enterococcaceae</taxon>
        <taxon>Enterococcus</taxon>
    </lineage>
</organism>
<dbReference type="RefSeq" id="WP_002293651.1">
    <property type="nucleotide sequence ID" value="NZ_AP019394.1"/>
</dbReference>
<dbReference type="EMBL" id="LEQJ01000012">
    <property type="protein sequence ID" value="RBS29820.1"/>
    <property type="molecule type" value="Genomic_DNA"/>
</dbReference>
<reference evidence="4 9" key="1">
    <citation type="submission" date="2015-06" db="EMBL/GenBank/DDBJ databases">
        <title>The Genome Sequence of Enterococcus faecium 131EA1.</title>
        <authorList>
            <consortium name="The Broad Institute Genomics Platform"/>
            <consortium name="The Broad Institute Genome Sequencing Center for Infectious Disease"/>
            <person name="Earl A.M."/>
            <person name="Van Tyne D."/>
            <person name="Lebreton F."/>
            <person name="Saavedra J.T."/>
            <person name="Gilmore M.S."/>
            <person name="Manson Mcguire A."/>
            <person name="Clock S."/>
            <person name="Crupain M."/>
            <person name="Rangan U."/>
            <person name="Young S."/>
            <person name="Abouelleil A."/>
            <person name="Cao P."/>
            <person name="Chapman S.B."/>
            <person name="Griggs A."/>
            <person name="Priest M."/>
            <person name="Shea T."/>
            <person name="Wortman J."/>
            <person name="Nusbaum C."/>
            <person name="Birren B."/>
        </authorList>
    </citation>
    <scope>NUCLEOTIDE SEQUENCE [LARGE SCALE GENOMIC DNA]</scope>
    <source>
        <strain evidence="4 9">131EA1</strain>
    </source>
</reference>
<gene>
    <name evidence="3" type="ORF">A5804_002402</name>
    <name evidence="2" type="ORF">B1P95_07880</name>
    <name evidence="5" type="ORF">DTPHA_601182</name>
    <name evidence="4" type="ORF">EB12_02062</name>
    <name evidence="1" type="ORF">P6Z85_01605</name>
</gene>
<dbReference type="EMBL" id="NGLB01000001">
    <property type="protein sequence ID" value="OTO00884.1"/>
    <property type="molecule type" value="Genomic_DNA"/>
</dbReference>
<name>A0A1A7S0Z6_ENTFC</name>
<sequence length="42" mass="4784">MMRMTKITSNENYQRYHIAFSHAIGFTVAVDGTSLSKTVEFT</sequence>
<evidence type="ECO:0000313" key="3">
    <source>
        <dbReference type="EMBL" id="OTO00884.1"/>
    </source>
</evidence>
<evidence type="ECO:0000313" key="9">
    <source>
        <dbReference type="Proteomes" id="UP000253144"/>
    </source>
</evidence>
<comment type="caution">
    <text evidence="4">The sequence shown here is derived from an EMBL/GenBank/DDBJ whole genome shotgun (WGS) entry which is preliminary data.</text>
</comment>
<dbReference type="GeneID" id="79021023"/>
<dbReference type="Proteomes" id="UP001260956">
    <property type="component" value="Unassembled WGS sequence"/>
</dbReference>